<feature type="domain" description="Peptidoglycan hydrolase PcsB coiled-coil" evidence="5">
    <location>
        <begin position="102"/>
        <end position="174"/>
    </location>
</feature>
<keyword evidence="1 3" id="KW-0732">Signal</keyword>
<dbReference type="Pfam" id="PF01551">
    <property type="entry name" value="Peptidase_M23"/>
    <property type="match status" value="1"/>
</dbReference>
<feature type="chain" id="PRO_5046053695" evidence="3">
    <location>
        <begin position="30"/>
        <end position="398"/>
    </location>
</feature>
<dbReference type="Gene3D" id="6.10.250.3150">
    <property type="match status" value="1"/>
</dbReference>
<evidence type="ECO:0000259" key="5">
    <source>
        <dbReference type="Pfam" id="PF24568"/>
    </source>
</evidence>
<dbReference type="CDD" id="cd12797">
    <property type="entry name" value="M23_peptidase"/>
    <property type="match status" value="1"/>
</dbReference>
<gene>
    <name evidence="6" type="ORF">LSG31_08670</name>
</gene>
<evidence type="ECO:0000259" key="4">
    <source>
        <dbReference type="Pfam" id="PF01551"/>
    </source>
</evidence>
<dbReference type="Proteomes" id="UP000830167">
    <property type="component" value="Chromosome"/>
</dbReference>
<dbReference type="InterPro" id="IPR050570">
    <property type="entry name" value="Cell_wall_metabolism_enzyme"/>
</dbReference>
<evidence type="ECO:0000256" key="1">
    <source>
        <dbReference type="ARBA" id="ARBA00022729"/>
    </source>
</evidence>
<dbReference type="SUPFAM" id="SSF51261">
    <property type="entry name" value="Duplicated hybrid motif"/>
    <property type="match status" value="1"/>
</dbReference>
<proteinExistence type="predicted"/>
<feature type="domain" description="M23ase beta-sheet core" evidence="4">
    <location>
        <begin position="292"/>
        <end position="381"/>
    </location>
</feature>
<dbReference type="PANTHER" id="PTHR21666:SF270">
    <property type="entry name" value="MUREIN HYDROLASE ACTIVATOR ENVC"/>
    <property type="match status" value="1"/>
</dbReference>
<keyword evidence="2" id="KW-0175">Coiled coil</keyword>
<sequence>MWSSRKNVTYVATAAVLLAGLLFPEMSSADELQTSQQQYQQMQQAKQQQQQQVAQLQSKEHTIGNQIQVIEGQLQDTENKISSLKQQIAQLDTQISQMKAKIETTQKLLEQRDELLKQRIRVMYENGTTSYLDVILSSTSFSDFLDRLSTLSLIADQDKKILEEIKKQKLALQQQQNQLQSDQQQRQQSYSQLLVLQQTQEQQKSQKQVALSQVHTQRIQEEKKINEEQTAMNQLAAQIQTMLAQQRAASSSSSSSGGAAQHGSGSWLWPVPDSHVVSSDYGWRTLFGGRDFHAGIDIAAPIGTKIVAAADGVVLFAGPASGYGHWIVILHPDGLMSIYGHMYGNELYVSKGQSVKAGQVIAAVGSDGEATGPHLHFAVANGITNGRMDTLNPWNYLK</sequence>
<dbReference type="InterPro" id="IPR057309">
    <property type="entry name" value="PcsB_CC"/>
</dbReference>
<dbReference type="InterPro" id="IPR011055">
    <property type="entry name" value="Dup_hybrid_motif"/>
</dbReference>
<name>A0ABY4CRJ0_9BACL</name>
<keyword evidence="7" id="KW-1185">Reference proteome</keyword>
<evidence type="ECO:0000256" key="3">
    <source>
        <dbReference type="SAM" id="SignalP"/>
    </source>
</evidence>
<feature type="signal peptide" evidence="3">
    <location>
        <begin position="1"/>
        <end position="29"/>
    </location>
</feature>
<protein>
    <submittedName>
        <fullName evidence="6">Peptidoglycan DD-metalloendopeptidase family protein</fullName>
    </submittedName>
</protein>
<accession>A0ABY4CRJ0</accession>
<dbReference type="RefSeq" id="WP_347438907.1">
    <property type="nucleotide sequence ID" value="NZ_CP089291.1"/>
</dbReference>
<evidence type="ECO:0000313" key="7">
    <source>
        <dbReference type="Proteomes" id="UP000830167"/>
    </source>
</evidence>
<feature type="coiled-coil region" evidence="2">
    <location>
        <begin position="218"/>
        <end position="245"/>
    </location>
</feature>
<dbReference type="InterPro" id="IPR016047">
    <property type="entry name" value="M23ase_b-sheet_dom"/>
</dbReference>
<dbReference type="EMBL" id="CP089291">
    <property type="protein sequence ID" value="UOF92221.1"/>
    <property type="molecule type" value="Genomic_DNA"/>
</dbReference>
<feature type="coiled-coil region" evidence="2">
    <location>
        <begin position="32"/>
        <end position="108"/>
    </location>
</feature>
<evidence type="ECO:0000313" key="6">
    <source>
        <dbReference type="EMBL" id="UOF92221.1"/>
    </source>
</evidence>
<evidence type="ECO:0000256" key="2">
    <source>
        <dbReference type="SAM" id="Coils"/>
    </source>
</evidence>
<organism evidence="6 7">
    <name type="scientific">Fodinisporobacter ferrooxydans</name>
    <dbReference type="NCBI Taxonomy" id="2901836"/>
    <lineage>
        <taxon>Bacteria</taxon>
        <taxon>Bacillati</taxon>
        <taxon>Bacillota</taxon>
        <taxon>Bacilli</taxon>
        <taxon>Bacillales</taxon>
        <taxon>Alicyclobacillaceae</taxon>
        <taxon>Fodinisporobacter</taxon>
    </lineage>
</organism>
<dbReference type="Pfam" id="PF24568">
    <property type="entry name" value="CC_PcsB"/>
    <property type="match status" value="1"/>
</dbReference>
<dbReference type="Gene3D" id="2.70.70.10">
    <property type="entry name" value="Glucose Permease (Domain IIA)"/>
    <property type="match status" value="1"/>
</dbReference>
<reference evidence="6" key="1">
    <citation type="submission" date="2021-12" db="EMBL/GenBank/DDBJ databases">
        <title>Alicyclobacillaceae gen. nov., sp. nov., isolated from chalcocite enrichment system.</title>
        <authorList>
            <person name="Jiang Z."/>
        </authorList>
    </citation>
    <scope>NUCLEOTIDE SEQUENCE</scope>
    <source>
        <strain evidence="6">MYW30-H2</strain>
    </source>
</reference>
<feature type="coiled-coil region" evidence="2">
    <location>
        <begin position="155"/>
        <end position="192"/>
    </location>
</feature>
<dbReference type="PANTHER" id="PTHR21666">
    <property type="entry name" value="PEPTIDASE-RELATED"/>
    <property type="match status" value="1"/>
</dbReference>